<dbReference type="EMBL" id="ABGD02000024">
    <property type="protein sequence ID" value="EDS10472.1"/>
    <property type="molecule type" value="Genomic_DNA"/>
</dbReference>
<dbReference type="HOGENOM" id="CLU_3264820_0_0_9"/>
<protein>
    <submittedName>
        <fullName evidence="1">Uncharacterized protein</fullName>
    </submittedName>
</protein>
<reference evidence="1" key="2">
    <citation type="submission" date="2013-09" db="EMBL/GenBank/DDBJ databases">
        <title>Draft genome sequence of Anaerotruncus colihominis(DSM 17241).</title>
        <authorList>
            <person name="Sudarsanam P."/>
            <person name="Ley R."/>
            <person name="Guruge J."/>
            <person name="Turnbaugh P.J."/>
            <person name="Mahowald M."/>
            <person name="Liep D."/>
            <person name="Gordon J."/>
        </authorList>
    </citation>
    <scope>NUCLEOTIDE SEQUENCE</scope>
    <source>
        <strain evidence="1">DSM 17241</strain>
    </source>
</reference>
<dbReference type="Proteomes" id="UP000003803">
    <property type="component" value="Unassembled WGS sequence"/>
</dbReference>
<comment type="caution">
    <text evidence="1">The sequence shown here is derived from an EMBL/GenBank/DDBJ whole genome shotgun (WGS) entry which is preliminary data.</text>
</comment>
<name>B0PDC0_9FIRM</name>
<keyword evidence="2" id="KW-1185">Reference proteome</keyword>
<sequence length="41" mass="4692">MLIIYHAHIGLSIGIREKYKQNHACIFGYNMKTGRLTDGNL</sequence>
<proteinExistence type="predicted"/>
<reference evidence="1" key="1">
    <citation type="submission" date="2007-11" db="EMBL/GenBank/DDBJ databases">
        <authorList>
            <person name="Fulton L."/>
            <person name="Clifton S."/>
            <person name="Fulton B."/>
            <person name="Xu J."/>
            <person name="Minx P."/>
            <person name="Pepin K.H."/>
            <person name="Johnson M."/>
            <person name="Thiruvilangam P."/>
            <person name="Bhonagiri V."/>
            <person name="Nash W.E."/>
            <person name="Mardis E.R."/>
            <person name="Wilson R.K."/>
        </authorList>
    </citation>
    <scope>NUCLEOTIDE SEQUENCE [LARGE SCALE GENOMIC DNA]</scope>
    <source>
        <strain evidence="1">DSM 17241</strain>
    </source>
</reference>
<dbReference type="AlphaFoldDB" id="B0PDC0"/>
<accession>B0PDC0</accession>
<organism evidence="1 2">
    <name type="scientific">Anaerotruncus colihominis DSM 17241</name>
    <dbReference type="NCBI Taxonomy" id="445972"/>
    <lineage>
        <taxon>Bacteria</taxon>
        <taxon>Bacillati</taxon>
        <taxon>Bacillota</taxon>
        <taxon>Clostridia</taxon>
        <taxon>Eubacteriales</taxon>
        <taxon>Oscillospiraceae</taxon>
        <taxon>Anaerotruncus</taxon>
    </lineage>
</organism>
<evidence type="ECO:0000313" key="2">
    <source>
        <dbReference type="Proteomes" id="UP000003803"/>
    </source>
</evidence>
<gene>
    <name evidence="1" type="ORF">ANACOL_03074</name>
</gene>
<evidence type="ECO:0000313" key="1">
    <source>
        <dbReference type="EMBL" id="EDS10472.1"/>
    </source>
</evidence>